<keyword evidence="4" id="KW-0808">Transferase</keyword>
<evidence type="ECO:0000313" key="9">
    <source>
        <dbReference type="EMBL" id="GCE25591.1"/>
    </source>
</evidence>
<dbReference type="SUPFAM" id="SSF47384">
    <property type="entry name" value="Homodimeric domain of signal transducing histidine kinase"/>
    <property type="match status" value="1"/>
</dbReference>
<dbReference type="PROSITE" id="PS50112">
    <property type="entry name" value="PAS"/>
    <property type="match status" value="1"/>
</dbReference>
<dbReference type="InterPro" id="IPR036097">
    <property type="entry name" value="HisK_dim/P_sf"/>
</dbReference>
<feature type="domain" description="Histidine kinase" evidence="7">
    <location>
        <begin position="382"/>
        <end position="622"/>
    </location>
</feature>
<evidence type="ECO:0000259" key="8">
    <source>
        <dbReference type="PROSITE" id="PS50112"/>
    </source>
</evidence>
<evidence type="ECO:0000256" key="3">
    <source>
        <dbReference type="ARBA" id="ARBA00022553"/>
    </source>
</evidence>
<dbReference type="SUPFAM" id="SSF55785">
    <property type="entry name" value="PYP-like sensor domain (PAS domain)"/>
    <property type="match status" value="1"/>
</dbReference>
<dbReference type="SMART" id="SM00387">
    <property type="entry name" value="HATPase_c"/>
    <property type="match status" value="1"/>
</dbReference>
<dbReference type="SMART" id="SM00388">
    <property type="entry name" value="HisKA"/>
    <property type="match status" value="1"/>
</dbReference>
<keyword evidence="10" id="KW-1185">Reference proteome</keyword>
<dbReference type="EMBL" id="BIFT01000001">
    <property type="protein sequence ID" value="GCE25591.1"/>
    <property type="molecule type" value="Genomic_DNA"/>
</dbReference>
<dbReference type="EC" id="2.7.13.3" evidence="2"/>
<dbReference type="NCBIfam" id="TIGR00229">
    <property type="entry name" value="sensory_box"/>
    <property type="match status" value="1"/>
</dbReference>
<dbReference type="Gene3D" id="3.30.565.10">
    <property type="entry name" value="Histidine kinase-like ATPase, C-terminal domain"/>
    <property type="match status" value="1"/>
</dbReference>
<evidence type="ECO:0000256" key="2">
    <source>
        <dbReference type="ARBA" id="ARBA00012438"/>
    </source>
</evidence>
<dbReference type="Pfam" id="PF08447">
    <property type="entry name" value="PAS_3"/>
    <property type="match status" value="1"/>
</dbReference>
<evidence type="ECO:0000256" key="5">
    <source>
        <dbReference type="ARBA" id="ARBA00023012"/>
    </source>
</evidence>
<dbReference type="InterPro" id="IPR003018">
    <property type="entry name" value="GAF"/>
</dbReference>
<comment type="catalytic activity">
    <reaction evidence="1">
        <text>ATP + protein L-histidine = ADP + protein N-phospho-L-histidine.</text>
        <dbReference type="EC" id="2.7.13.3"/>
    </reaction>
</comment>
<dbReference type="AlphaFoldDB" id="A0A402B2L5"/>
<comment type="caution">
    <text evidence="9">The sequence shown here is derived from an EMBL/GenBank/DDBJ whole genome shotgun (WGS) entry which is preliminary data.</text>
</comment>
<dbReference type="InterPro" id="IPR004358">
    <property type="entry name" value="Sig_transdc_His_kin-like_C"/>
</dbReference>
<dbReference type="CDD" id="cd00130">
    <property type="entry name" value="PAS"/>
    <property type="match status" value="1"/>
</dbReference>
<dbReference type="CDD" id="cd00082">
    <property type="entry name" value="HisKA"/>
    <property type="match status" value="1"/>
</dbReference>
<feature type="region of interest" description="Disordered" evidence="6">
    <location>
        <begin position="157"/>
        <end position="180"/>
    </location>
</feature>
<dbReference type="Gene3D" id="3.30.450.20">
    <property type="entry name" value="PAS domain"/>
    <property type="match status" value="1"/>
</dbReference>
<protein>
    <recommendedName>
        <fullName evidence="2">histidine kinase</fullName>
        <ecNumber evidence="2">2.7.13.3</ecNumber>
    </recommendedName>
</protein>
<dbReference type="InterPro" id="IPR029016">
    <property type="entry name" value="GAF-like_dom_sf"/>
</dbReference>
<dbReference type="InterPro" id="IPR036890">
    <property type="entry name" value="HATPase_C_sf"/>
</dbReference>
<dbReference type="PANTHER" id="PTHR43547:SF2">
    <property type="entry name" value="HYBRID SIGNAL TRANSDUCTION HISTIDINE KINASE C"/>
    <property type="match status" value="1"/>
</dbReference>
<dbReference type="InterPro" id="IPR003661">
    <property type="entry name" value="HisK_dim/P_dom"/>
</dbReference>
<organism evidence="9 10">
    <name type="scientific">Dictyobacter alpinus</name>
    <dbReference type="NCBI Taxonomy" id="2014873"/>
    <lineage>
        <taxon>Bacteria</taxon>
        <taxon>Bacillati</taxon>
        <taxon>Chloroflexota</taxon>
        <taxon>Ktedonobacteria</taxon>
        <taxon>Ktedonobacterales</taxon>
        <taxon>Dictyobacteraceae</taxon>
        <taxon>Dictyobacter</taxon>
    </lineage>
</organism>
<dbReference type="InterPro" id="IPR013655">
    <property type="entry name" value="PAS_fold_3"/>
</dbReference>
<sequence>MKRKDNIYSEHPLAAMDVHGEQQGLPVWKHATMTPYQQLLEHAALGIISLNAGGYWLYANQQFCALVGYTQEDLLQHRFQDIIHPDDWEISRNMFQRIIKDRAASETAVIHYLRRDGSAIATKVTLSSSGDKASQDYALLGFVEAIEDKQAEKNTSPLAATPHNEAPSPTQNGPDDDKIGLHTQTVAQSWLEKTARLLQSSTLADDTRTVSRELAALTQNMLDCARVGIYLVEGDKYYLSLQAAVGLSEEQEQVCMQRLASETISLSTLLPPAMLASLLHNEVLVVDGRLSEFAHWQRLYPVENLLVVPMMSGEGLLGVVMLDYGILQHNYTSNERILASAIGSVVTVLLERPRFLAERVKAEARVQTLQEARVRMEDFLGLASHELRTPLTTIKANTQLAMRRLKSLLQRSELLPEGSQGKVKASVEMLERVDRQIGVLNRLVGDMLDISRIQADRLQMHMRQEPCELISIVEAALQEQQKALPERNIIVKLASHDPIMIMADSERIKQVLNNYLTNAFKYSETDQPVIVTVQLEPHTTGSCDVRVTVQDTGTGIAPEEQPHIWECFYQSQTNKGMGGFGVGLGLGLYLNRTLIDKHGGQVGVKSIQGQGSQFWFTLPLLPIEKATAEN</sequence>
<dbReference type="InterPro" id="IPR005467">
    <property type="entry name" value="His_kinase_dom"/>
</dbReference>
<feature type="domain" description="PAS" evidence="8">
    <location>
        <begin position="32"/>
        <end position="102"/>
    </location>
</feature>
<dbReference type="SMART" id="SM00065">
    <property type="entry name" value="GAF"/>
    <property type="match status" value="1"/>
</dbReference>
<dbReference type="InterPro" id="IPR003594">
    <property type="entry name" value="HATPase_dom"/>
</dbReference>
<dbReference type="SUPFAM" id="SSF55781">
    <property type="entry name" value="GAF domain-like"/>
    <property type="match status" value="1"/>
</dbReference>
<dbReference type="Gene3D" id="3.30.450.40">
    <property type="match status" value="1"/>
</dbReference>
<name>A0A402B2L5_9CHLR</name>
<accession>A0A402B2L5</accession>
<dbReference type="Pfam" id="PF01590">
    <property type="entry name" value="GAF"/>
    <property type="match status" value="1"/>
</dbReference>
<dbReference type="SMART" id="SM00091">
    <property type="entry name" value="PAS"/>
    <property type="match status" value="1"/>
</dbReference>
<dbReference type="Gene3D" id="1.10.287.130">
    <property type="match status" value="1"/>
</dbReference>
<dbReference type="Pfam" id="PF02518">
    <property type="entry name" value="HATPase_c"/>
    <property type="match status" value="1"/>
</dbReference>
<dbReference type="Pfam" id="PF00512">
    <property type="entry name" value="HisKA"/>
    <property type="match status" value="1"/>
</dbReference>
<evidence type="ECO:0000313" key="10">
    <source>
        <dbReference type="Proteomes" id="UP000287171"/>
    </source>
</evidence>
<dbReference type="PRINTS" id="PR00344">
    <property type="entry name" value="BCTRLSENSOR"/>
</dbReference>
<dbReference type="InterPro" id="IPR000014">
    <property type="entry name" value="PAS"/>
</dbReference>
<reference evidence="10" key="1">
    <citation type="submission" date="2018-12" db="EMBL/GenBank/DDBJ databases">
        <title>Tengunoibacter tsumagoiensis gen. nov., sp. nov., Dictyobacter kobayashii sp. nov., D. alpinus sp. nov., and D. joshuensis sp. nov. and description of Dictyobacteraceae fam. nov. within the order Ktedonobacterales isolated from Tengu-no-mugimeshi.</title>
        <authorList>
            <person name="Wang C.M."/>
            <person name="Zheng Y."/>
            <person name="Sakai Y."/>
            <person name="Toyoda A."/>
            <person name="Minakuchi Y."/>
            <person name="Abe K."/>
            <person name="Yokota A."/>
            <person name="Yabe S."/>
        </authorList>
    </citation>
    <scope>NUCLEOTIDE SEQUENCE [LARGE SCALE GENOMIC DNA]</scope>
    <source>
        <strain evidence="10">Uno16</strain>
    </source>
</reference>
<evidence type="ECO:0000259" key="7">
    <source>
        <dbReference type="PROSITE" id="PS50109"/>
    </source>
</evidence>
<keyword evidence="4" id="KW-0418">Kinase</keyword>
<dbReference type="GO" id="GO:0000155">
    <property type="term" value="F:phosphorelay sensor kinase activity"/>
    <property type="evidence" value="ECO:0007669"/>
    <property type="project" value="InterPro"/>
</dbReference>
<dbReference type="RefSeq" id="WP_246039203.1">
    <property type="nucleotide sequence ID" value="NZ_BIFT01000001.1"/>
</dbReference>
<evidence type="ECO:0000256" key="6">
    <source>
        <dbReference type="SAM" id="MobiDB-lite"/>
    </source>
</evidence>
<evidence type="ECO:0000256" key="4">
    <source>
        <dbReference type="ARBA" id="ARBA00022777"/>
    </source>
</evidence>
<dbReference type="PANTHER" id="PTHR43547">
    <property type="entry name" value="TWO-COMPONENT HISTIDINE KINASE"/>
    <property type="match status" value="1"/>
</dbReference>
<evidence type="ECO:0000256" key="1">
    <source>
        <dbReference type="ARBA" id="ARBA00000085"/>
    </source>
</evidence>
<proteinExistence type="predicted"/>
<keyword evidence="3" id="KW-0597">Phosphoprotein</keyword>
<gene>
    <name evidence="9" type="ORF">KDA_10750</name>
</gene>
<dbReference type="SUPFAM" id="SSF55874">
    <property type="entry name" value="ATPase domain of HSP90 chaperone/DNA topoisomerase II/histidine kinase"/>
    <property type="match status" value="1"/>
</dbReference>
<dbReference type="PROSITE" id="PS50109">
    <property type="entry name" value="HIS_KIN"/>
    <property type="match status" value="1"/>
</dbReference>
<dbReference type="InterPro" id="IPR035965">
    <property type="entry name" value="PAS-like_dom_sf"/>
</dbReference>
<keyword evidence="5" id="KW-0902">Two-component regulatory system</keyword>
<dbReference type="Proteomes" id="UP000287171">
    <property type="component" value="Unassembled WGS sequence"/>
</dbReference>